<feature type="binding site" evidence="3">
    <location>
        <begin position="213"/>
        <end position="220"/>
    </location>
    <ligand>
        <name>ATP</name>
        <dbReference type="ChEBI" id="CHEBI:30616"/>
    </ligand>
</feature>
<dbReference type="Proteomes" id="UP000179524">
    <property type="component" value="Unassembled WGS sequence"/>
</dbReference>
<name>A0A1S2LP32_9BACI</name>
<evidence type="ECO:0000313" key="5">
    <source>
        <dbReference type="EMBL" id="OIJ14268.1"/>
    </source>
</evidence>
<gene>
    <name evidence="5" type="ORF">BKP37_08820</name>
</gene>
<dbReference type="AlphaFoldDB" id="A0A1S2LP32"/>
<dbReference type="Gene3D" id="1.10.3290.10">
    <property type="entry name" value="Fido-like domain"/>
    <property type="match status" value="1"/>
</dbReference>
<reference evidence="5 6" key="1">
    <citation type="submission" date="2016-10" db="EMBL/GenBank/DDBJ databases">
        <title>Draft genome sequences of four alkaliphilic bacteria belonging to the Anaerobacillus genus.</title>
        <authorList>
            <person name="Bassil N.M."/>
            <person name="Lloyd J.R."/>
        </authorList>
    </citation>
    <scope>NUCLEOTIDE SEQUENCE [LARGE SCALE GENOMIC DNA]</scope>
    <source>
        <strain evidence="5 6">DSM 18345</strain>
    </source>
</reference>
<evidence type="ECO:0000256" key="3">
    <source>
        <dbReference type="PIRSR" id="PIRSR640198-2"/>
    </source>
</evidence>
<dbReference type="PANTHER" id="PTHR13504:SF38">
    <property type="entry name" value="FIDO DOMAIN-CONTAINING PROTEIN"/>
    <property type="match status" value="1"/>
</dbReference>
<dbReference type="InterPro" id="IPR025758">
    <property type="entry name" value="Fic/DOC_N"/>
</dbReference>
<dbReference type="InterPro" id="IPR003812">
    <property type="entry name" value="Fido"/>
</dbReference>
<protein>
    <recommendedName>
        <fullName evidence="4">Fido domain-containing protein</fullName>
    </recommendedName>
</protein>
<sequence length="373" mass="43453">MKEVLKLKKPYNLPLLPITFDAETELAFYKKVVEASAELEKLKQKLRYSLVNESFIQLLTLHESVQSTRIEGTQVTFSEMLEDKIDQQEDWEKVEVRNYQSALKLGVEAIQTGYPLTERLIREMHIELMKDARGSVSSSGEYRKIQNFIGPTKHIKDASYIPPEPQLMGEYMANLERYINGHPYQLPAEESFHPLIKAAIIHAQFESIHPFLDGNGRLGRILIVLYLLQSNLIETPFFFLSEELEKEKFKYYAMLNGVRAIGRKEPDWENWILFFLDATIRMAKHQYNKLDQAEQLYNEGLSKLQQPATKKVWGALFSNPIATVQQIKETTNLAPPTIRKSLGELVKLNMIFGDDRRRNRRFYQYDLIRIMSD</sequence>
<dbReference type="SUPFAM" id="SSF46785">
    <property type="entry name" value="Winged helix' DNA-binding domain"/>
    <property type="match status" value="1"/>
</dbReference>
<feature type="binding site" evidence="1">
    <location>
        <begin position="214"/>
        <end position="220"/>
    </location>
    <ligand>
        <name>ATP</name>
        <dbReference type="ChEBI" id="CHEBI:30616"/>
    </ligand>
</feature>
<dbReference type="Gene3D" id="1.10.10.10">
    <property type="entry name" value="Winged helix-like DNA-binding domain superfamily/Winged helix DNA-binding domain"/>
    <property type="match status" value="1"/>
</dbReference>
<evidence type="ECO:0000313" key="6">
    <source>
        <dbReference type="Proteomes" id="UP000179524"/>
    </source>
</evidence>
<dbReference type="Pfam" id="PF02661">
    <property type="entry name" value="Fic"/>
    <property type="match status" value="1"/>
</dbReference>
<comment type="caution">
    <text evidence="5">The sequence shown here is derived from an EMBL/GenBank/DDBJ whole genome shotgun (WGS) entry which is preliminary data.</text>
</comment>
<keyword evidence="1" id="KW-0067">ATP-binding</keyword>
<dbReference type="PIRSF" id="PIRSF038925">
    <property type="entry name" value="AMP-prot_trans"/>
    <property type="match status" value="1"/>
</dbReference>
<dbReference type="InterPro" id="IPR040198">
    <property type="entry name" value="Fido_containing"/>
</dbReference>
<feature type="binding site" evidence="1">
    <location>
        <position position="71"/>
    </location>
    <ligand>
        <name>ATP</name>
        <dbReference type="ChEBI" id="CHEBI:30616"/>
    </ligand>
</feature>
<dbReference type="GO" id="GO:0005524">
    <property type="term" value="F:ATP binding"/>
    <property type="evidence" value="ECO:0007669"/>
    <property type="project" value="UniProtKB-KW"/>
</dbReference>
<dbReference type="SUPFAM" id="SSF140931">
    <property type="entry name" value="Fic-like"/>
    <property type="match status" value="1"/>
</dbReference>
<evidence type="ECO:0000256" key="1">
    <source>
        <dbReference type="PIRSR" id="PIRSR038925-1"/>
    </source>
</evidence>
<dbReference type="InterPro" id="IPR026287">
    <property type="entry name" value="SoFic-like"/>
</dbReference>
<accession>A0A1S2LP32</accession>
<keyword evidence="6" id="KW-1185">Reference proteome</keyword>
<dbReference type="Pfam" id="PF13784">
    <property type="entry name" value="Fic_N"/>
    <property type="match status" value="1"/>
</dbReference>
<evidence type="ECO:0000256" key="2">
    <source>
        <dbReference type="PIRSR" id="PIRSR640198-1"/>
    </source>
</evidence>
<keyword evidence="1" id="KW-0547">Nucleotide-binding</keyword>
<dbReference type="InterPro" id="IPR036388">
    <property type="entry name" value="WH-like_DNA-bd_sf"/>
</dbReference>
<proteinExistence type="predicted"/>
<dbReference type="InterPro" id="IPR036597">
    <property type="entry name" value="Fido-like_dom_sf"/>
</dbReference>
<feature type="binding site" evidence="3">
    <location>
        <begin position="251"/>
        <end position="252"/>
    </location>
    <ligand>
        <name>ATP</name>
        <dbReference type="ChEBI" id="CHEBI:30616"/>
    </ligand>
</feature>
<dbReference type="InterPro" id="IPR036390">
    <property type="entry name" value="WH_DNA-bd_sf"/>
</dbReference>
<evidence type="ECO:0000259" key="4">
    <source>
        <dbReference type="PROSITE" id="PS51459"/>
    </source>
</evidence>
<organism evidence="5 6">
    <name type="scientific">Anaerobacillus alkalilacustris</name>
    <dbReference type="NCBI Taxonomy" id="393763"/>
    <lineage>
        <taxon>Bacteria</taxon>
        <taxon>Bacillati</taxon>
        <taxon>Bacillota</taxon>
        <taxon>Bacilli</taxon>
        <taxon>Bacillales</taxon>
        <taxon>Bacillaceae</taxon>
        <taxon>Anaerobacillus</taxon>
    </lineage>
</organism>
<dbReference type="PANTHER" id="PTHR13504">
    <property type="entry name" value="FIDO DOMAIN-CONTAINING PROTEIN DDB_G0283145"/>
    <property type="match status" value="1"/>
</dbReference>
<dbReference type="EMBL" id="MLQR01000021">
    <property type="protein sequence ID" value="OIJ14268.1"/>
    <property type="molecule type" value="Genomic_DNA"/>
</dbReference>
<feature type="active site" evidence="2">
    <location>
        <position position="209"/>
    </location>
</feature>
<feature type="binding site" evidence="1">
    <location>
        <position position="251"/>
    </location>
    <ligand>
        <name>ATP</name>
        <dbReference type="ChEBI" id="CHEBI:30616"/>
    </ligand>
</feature>
<dbReference type="PROSITE" id="PS51459">
    <property type="entry name" value="FIDO"/>
    <property type="match status" value="1"/>
</dbReference>
<feature type="domain" description="Fido" evidence="4">
    <location>
        <begin position="116"/>
        <end position="277"/>
    </location>
</feature>
<feature type="binding site" evidence="1">
    <location>
        <position position="209"/>
    </location>
    <ligand>
        <name>ATP</name>
        <dbReference type="ChEBI" id="CHEBI:30616"/>
    </ligand>
</feature>